<keyword evidence="4 5" id="KW-0472">Membrane</keyword>
<feature type="transmembrane region" description="Helical" evidence="5">
    <location>
        <begin position="159"/>
        <end position="180"/>
    </location>
</feature>
<evidence type="ECO:0000256" key="2">
    <source>
        <dbReference type="ARBA" id="ARBA00022692"/>
    </source>
</evidence>
<protein>
    <recommendedName>
        <fullName evidence="8">UbiA prenyltransferase family protein</fullName>
    </recommendedName>
</protein>
<dbReference type="GO" id="GO:0016765">
    <property type="term" value="F:transferase activity, transferring alkyl or aryl (other than methyl) groups"/>
    <property type="evidence" value="ECO:0007669"/>
    <property type="project" value="InterPro"/>
</dbReference>
<dbReference type="Proteomes" id="UP000461730">
    <property type="component" value="Unassembled WGS sequence"/>
</dbReference>
<evidence type="ECO:0008006" key="8">
    <source>
        <dbReference type="Google" id="ProtNLM"/>
    </source>
</evidence>
<dbReference type="AlphaFoldDB" id="A0A7K1UBH5"/>
<dbReference type="InterPro" id="IPR000537">
    <property type="entry name" value="UbiA_prenyltransferase"/>
</dbReference>
<evidence type="ECO:0000256" key="4">
    <source>
        <dbReference type="ARBA" id="ARBA00023136"/>
    </source>
</evidence>
<gene>
    <name evidence="6" type="ORF">GO493_25795</name>
</gene>
<feature type="transmembrane region" description="Helical" evidence="5">
    <location>
        <begin position="39"/>
        <end position="58"/>
    </location>
</feature>
<feature type="transmembrane region" description="Helical" evidence="5">
    <location>
        <begin position="208"/>
        <end position="225"/>
    </location>
</feature>
<accession>A0A7K1UBH5</accession>
<dbReference type="Gene3D" id="1.20.120.1780">
    <property type="entry name" value="UbiA prenyltransferase"/>
    <property type="match status" value="1"/>
</dbReference>
<reference evidence="6 7" key="1">
    <citation type="submission" date="2019-12" db="EMBL/GenBank/DDBJ databases">
        <title>Chitinophaga sp. strain ysch24 (GDMCC 1.1355), whole genome shotgun sequence.</title>
        <authorList>
            <person name="Zhang X."/>
        </authorList>
    </citation>
    <scope>NUCLEOTIDE SEQUENCE [LARGE SCALE GENOMIC DNA]</scope>
    <source>
        <strain evidence="7">ysch24</strain>
    </source>
</reference>
<keyword evidence="3 5" id="KW-1133">Transmembrane helix</keyword>
<sequence>MLRALFTFFIFSSLYVGCCALLMIWQTNALLQVHAVDNVYYFFVFFATICSYNFHWYLTPADYSVSDRIQWGARHKTLQLGLTIAGGIGAVACFWMLRQHWLPLSGAAVLTFLYSAPKLPQRVFIWLRRIAIGKTVFLTFVWTYVTTLLPLFIEKEPLTLQVIWFTIHRFFLVYAICILFDYRDLESDRKEGIRSLITWLSSTNLKRLYILSLTFSAVFALGLYTTDQNPFALLLLAPVLLTALLTRYALHNRSDHFYYFVLDGMVMLSGLLHLVIAAGAGLL</sequence>
<proteinExistence type="predicted"/>
<dbReference type="RefSeq" id="WP_157309124.1">
    <property type="nucleotide sequence ID" value="NZ_WRXN01000015.1"/>
</dbReference>
<dbReference type="Pfam" id="PF01040">
    <property type="entry name" value="UbiA"/>
    <property type="match status" value="1"/>
</dbReference>
<feature type="transmembrane region" description="Helical" evidence="5">
    <location>
        <begin position="131"/>
        <end position="153"/>
    </location>
</feature>
<comment type="subcellular location">
    <subcellularLocation>
        <location evidence="1">Membrane</location>
        <topology evidence="1">Multi-pass membrane protein</topology>
    </subcellularLocation>
</comment>
<comment type="caution">
    <text evidence="6">The sequence shown here is derived from an EMBL/GenBank/DDBJ whole genome shotgun (WGS) entry which is preliminary data.</text>
</comment>
<keyword evidence="7" id="KW-1185">Reference proteome</keyword>
<evidence type="ECO:0000313" key="6">
    <source>
        <dbReference type="EMBL" id="MVT11703.1"/>
    </source>
</evidence>
<feature type="transmembrane region" description="Helical" evidence="5">
    <location>
        <begin position="257"/>
        <end position="282"/>
    </location>
</feature>
<feature type="transmembrane region" description="Helical" evidence="5">
    <location>
        <begin position="231"/>
        <end position="250"/>
    </location>
</feature>
<dbReference type="EMBL" id="WRXN01000015">
    <property type="protein sequence ID" value="MVT11703.1"/>
    <property type="molecule type" value="Genomic_DNA"/>
</dbReference>
<name>A0A7K1UBH5_9BACT</name>
<evidence type="ECO:0000256" key="1">
    <source>
        <dbReference type="ARBA" id="ARBA00004141"/>
    </source>
</evidence>
<feature type="transmembrane region" description="Helical" evidence="5">
    <location>
        <begin position="78"/>
        <end position="97"/>
    </location>
</feature>
<keyword evidence="2 5" id="KW-0812">Transmembrane</keyword>
<evidence type="ECO:0000256" key="5">
    <source>
        <dbReference type="SAM" id="Phobius"/>
    </source>
</evidence>
<evidence type="ECO:0000256" key="3">
    <source>
        <dbReference type="ARBA" id="ARBA00022989"/>
    </source>
</evidence>
<organism evidence="6 7">
    <name type="scientific">Chitinophaga tropicalis</name>
    <dbReference type="NCBI Taxonomy" id="2683588"/>
    <lineage>
        <taxon>Bacteria</taxon>
        <taxon>Pseudomonadati</taxon>
        <taxon>Bacteroidota</taxon>
        <taxon>Chitinophagia</taxon>
        <taxon>Chitinophagales</taxon>
        <taxon>Chitinophagaceae</taxon>
        <taxon>Chitinophaga</taxon>
    </lineage>
</organism>
<evidence type="ECO:0000313" key="7">
    <source>
        <dbReference type="Proteomes" id="UP000461730"/>
    </source>
</evidence>
<dbReference type="GO" id="GO:0016020">
    <property type="term" value="C:membrane"/>
    <property type="evidence" value="ECO:0007669"/>
    <property type="project" value="UniProtKB-SubCell"/>
</dbReference>